<keyword evidence="2" id="KW-0812">Transmembrane</keyword>
<comment type="similarity">
    <text evidence="1">Belongs to the alpha-carbonic anhydrase family.</text>
</comment>
<dbReference type="GO" id="GO:0004089">
    <property type="term" value="F:carbonate dehydratase activity"/>
    <property type="evidence" value="ECO:0007669"/>
    <property type="project" value="InterPro"/>
</dbReference>
<name>A0AAD9MT50_9ANNE</name>
<dbReference type="AlphaFoldDB" id="A0AAD9MT50"/>
<evidence type="ECO:0000259" key="3">
    <source>
        <dbReference type="PROSITE" id="PS51144"/>
    </source>
</evidence>
<evidence type="ECO:0000313" key="5">
    <source>
        <dbReference type="Proteomes" id="UP001208570"/>
    </source>
</evidence>
<sequence>MRYLQIPVIQGPNKWNLSWPDCTGHEQSPIDIDTHNVWYSSSMTSLEMVGYESIPPNTRWELVNVGHAVHLELESDYRLRDGGLPGEYRALYLTFHWGPTNITGTEHTIDGRAYGMEIQVVHYNLAYNSYEEALAHPDGIAILSYLLEAQSYGNPSLSQIITNLPSITEEGSSVPLRPIPLLSLFPVNTNNYYRYQGSLTTPPCLQVVQWTIFSETAIISEKQEFIFVIFKLEAFSSFRSHRSGVLKNKYQRRFPPFEKRNSFMRSSIGHCRPLQPLGGRTIYSSHTQHANWLNSMTGSTLSILLASSLGFVIILLVLSRPGKDHSDQSLDHHED</sequence>
<keyword evidence="2" id="KW-1133">Transmembrane helix</keyword>
<proteinExistence type="inferred from homology"/>
<gene>
    <name evidence="4" type="ORF">LSH36_1002g02010</name>
</gene>
<dbReference type="SUPFAM" id="SSF51069">
    <property type="entry name" value="Carbonic anhydrase"/>
    <property type="match status" value="1"/>
</dbReference>
<dbReference type="EMBL" id="JAODUP010001002">
    <property type="protein sequence ID" value="KAK2142044.1"/>
    <property type="molecule type" value="Genomic_DNA"/>
</dbReference>
<keyword evidence="2" id="KW-0472">Membrane</keyword>
<dbReference type="PANTHER" id="PTHR18952">
    <property type="entry name" value="CARBONIC ANHYDRASE"/>
    <property type="match status" value="1"/>
</dbReference>
<feature type="domain" description="Alpha-carbonic anhydrase" evidence="3">
    <location>
        <begin position="1"/>
        <end position="286"/>
    </location>
</feature>
<dbReference type="GO" id="GO:0005886">
    <property type="term" value="C:plasma membrane"/>
    <property type="evidence" value="ECO:0007669"/>
    <property type="project" value="TreeGrafter"/>
</dbReference>
<accession>A0AAD9MT50</accession>
<comment type="caution">
    <text evidence="4">The sequence shown here is derived from an EMBL/GenBank/DDBJ whole genome shotgun (WGS) entry which is preliminary data.</text>
</comment>
<evidence type="ECO:0000313" key="4">
    <source>
        <dbReference type="EMBL" id="KAK2142044.1"/>
    </source>
</evidence>
<evidence type="ECO:0000256" key="1">
    <source>
        <dbReference type="ARBA" id="ARBA00010718"/>
    </source>
</evidence>
<organism evidence="4 5">
    <name type="scientific">Paralvinella palmiformis</name>
    <dbReference type="NCBI Taxonomy" id="53620"/>
    <lineage>
        <taxon>Eukaryota</taxon>
        <taxon>Metazoa</taxon>
        <taxon>Spiralia</taxon>
        <taxon>Lophotrochozoa</taxon>
        <taxon>Annelida</taxon>
        <taxon>Polychaeta</taxon>
        <taxon>Sedentaria</taxon>
        <taxon>Canalipalpata</taxon>
        <taxon>Terebellida</taxon>
        <taxon>Terebelliformia</taxon>
        <taxon>Alvinellidae</taxon>
        <taxon>Paralvinella</taxon>
    </lineage>
</organism>
<protein>
    <recommendedName>
        <fullName evidence="3">Alpha-carbonic anhydrase domain-containing protein</fullName>
    </recommendedName>
</protein>
<keyword evidence="5" id="KW-1185">Reference proteome</keyword>
<dbReference type="Proteomes" id="UP001208570">
    <property type="component" value="Unassembled WGS sequence"/>
</dbReference>
<evidence type="ECO:0000256" key="2">
    <source>
        <dbReference type="SAM" id="Phobius"/>
    </source>
</evidence>
<dbReference type="PROSITE" id="PS51144">
    <property type="entry name" value="ALPHA_CA_2"/>
    <property type="match status" value="1"/>
</dbReference>
<dbReference type="InterPro" id="IPR023561">
    <property type="entry name" value="Carbonic_anhydrase_a-class"/>
</dbReference>
<feature type="transmembrane region" description="Helical" evidence="2">
    <location>
        <begin position="292"/>
        <end position="318"/>
    </location>
</feature>
<dbReference type="InterPro" id="IPR001148">
    <property type="entry name" value="CA_dom"/>
</dbReference>
<dbReference type="SMART" id="SM01057">
    <property type="entry name" value="Carb_anhydrase"/>
    <property type="match status" value="1"/>
</dbReference>
<dbReference type="Pfam" id="PF00194">
    <property type="entry name" value="Carb_anhydrase"/>
    <property type="match status" value="1"/>
</dbReference>
<dbReference type="Gene3D" id="3.10.200.10">
    <property type="entry name" value="Alpha carbonic anhydrase"/>
    <property type="match status" value="1"/>
</dbReference>
<dbReference type="GO" id="GO:0008270">
    <property type="term" value="F:zinc ion binding"/>
    <property type="evidence" value="ECO:0007669"/>
    <property type="project" value="InterPro"/>
</dbReference>
<reference evidence="4" key="1">
    <citation type="journal article" date="2023" name="Mol. Biol. Evol.">
        <title>Third-Generation Sequencing Reveals the Adaptive Role of the Epigenome in Three Deep-Sea Polychaetes.</title>
        <authorList>
            <person name="Perez M."/>
            <person name="Aroh O."/>
            <person name="Sun Y."/>
            <person name="Lan Y."/>
            <person name="Juniper S.K."/>
            <person name="Young C.R."/>
            <person name="Angers B."/>
            <person name="Qian P.Y."/>
        </authorList>
    </citation>
    <scope>NUCLEOTIDE SEQUENCE</scope>
    <source>
        <strain evidence="4">P08H-3</strain>
    </source>
</reference>
<dbReference type="InterPro" id="IPR036398">
    <property type="entry name" value="CA_dom_sf"/>
</dbReference>
<dbReference type="PANTHER" id="PTHR18952:SF134">
    <property type="entry name" value="CARBONIC ANHYDRASE 15"/>
    <property type="match status" value="1"/>
</dbReference>